<dbReference type="GO" id="GO:0016757">
    <property type="term" value="F:glycosyltransferase activity"/>
    <property type="evidence" value="ECO:0007669"/>
    <property type="project" value="UniProtKB-KW"/>
</dbReference>
<dbReference type="EC" id="2.4.-.-" evidence="2"/>
<keyword evidence="3" id="KW-1185">Reference proteome</keyword>
<name>A0ABV5VT57_9BACL</name>
<sequence length="378" mass="42734">MRRLKRRLKPGKVDAPRRDEGVAGWENGYLEGRSQGYHYGLCESIYARAATETGVRHDVKVLYVKANGSPYASLDQGIEHALRSIAREVAVVQPDGDAAQAAAAEKPDLVLVLDAAGVSVPADQIDRIRAQGIRTAVWLPDDPYHSDATATIAPHYDYVFTLESSCVPVYRELGCHQSHYLPLAVNPGFTRQFKVSEAYRHDICFVGSAFWNRVAYFDEIADYLATKRVKIIGYWWERLNKYAKLAKFIDGVWLSPEETAKHYSGSKIVINLHRSAEDADHNSNSRKIPANSVNPRLFEIASCAAFQLVDQRPDLPGLYTPGHDIVTFSTPRELVRQLDYYLNHEEERREIARRALFRTVTEHTYAKRLQQMLGIVFG</sequence>
<dbReference type="EMBL" id="JBHMAG010000007">
    <property type="protein sequence ID" value="MFB9751402.1"/>
    <property type="molecule type" value="Genomic_DNA"/>
</dbReference>
<proteinExistence type="predicted"/>
<dbReference type="InterPro" id="IPR055259">
    <property type="entry name" value="YkvP/CgeB_Glyco_trans-like"/>
</dbReference>
<reference evidence="2 3" key="1">
    <citation type="submission" date="2024-09" db="EMBL/GenBank/DDBJ databases">
        <authorList>
            <person name="Sun Q."/>
            <person name="Mori K."/>
        </authorList>
    </citation>
    <scope>NUCLEOTIDE SEQUENCE [LARGE SCALE GENOMIC DNA]</scope>
    <source>
        <strain evidence="2 3">JCM 12520</strain>
    </source>
</reference>
<comment type="caution">
    <text evidence="2">The sequence shown here is derived from an EMBL/GenBank/DDBJ whole genome shotgun (WGS) entry which is preliminary data.</text>
</comment>
<protein>
    <submittedName>
        <fullName evidence="2">Glycosyltransferase</fullName>
        <ecNumber evidence="2">2.4.-.-</ecNumber>
    </submittedName>
</protein>
<organism evidence="2 3">
    <name type="scientific">Paenibacillus hodogayensis</name>
    <dbReference type="NCBI Taxonomy" id="279208"/>
    <lineage>
        <taxon>Bacteria</taxon>
        <taxon>Bacillati</taxon>
        <taxon>Bacillota</taxon>
        <taxon>Bacilli</taxon>
        <taxon>Bacillales</taxon>
        <taxon>Paenibacillaceae</taxon>
        <taxon>Paenibacillus</taxon>
    </lineage>
</organism>
<evidence type="ECO:0000313" key="2">
    <source>
        <dbReference type="EMBL" id="MFB9751402.1"/>
    </source>
</evidence>
<keyword evidence="2" id="KW-0808">Transferase</keyword>
<dbReference type="Pfam" id="PF13524">
    <property type="entry name" value="Glyco_trans_1_2"/>
    <property type="match status" value="1"/>
</dbReference>
<dbReference type="Proteomes" id="UP001589619">
    <property type="component" value="Unassembled WGS sequence"/>
</dbReference>
<evidence type="ECO:0000313" key="3">
    <source>
        <dbReference type="Proteomes" id="UP001589619"/>
    </source>
</evidence>
<feature type="domain" description="Spore protein YkvP/CgeB glycosyl transferase-like" evidence="1">
    <location>
        <begin position="227"/>
        <end position="373"/>
    </location>
</feature>
<evidence type="ECO:0000259" key="1">
    <source>
        <dbReference type="Pfam" id="PF13524"/>
    </source>
</evidence>
<dbReference type="RefSeq" id="WP_344911854.1">
    <property type="nucleotide sequence ID" value="NZ_BAAAYO010000010.1"/>
</dbReference>
<accession>A0ABV5VT57</accession>
<keyword evidence="2" id="KW-0328">Glycosyltransferase</keyword>
<gene>
    <name evidence="2" type="ORF">ACFFNY_07465</name>
</gene>